<gene>
    <name evidence="9" type="ORF">OR613_21055</name>
</gene>
<feature type="domain" description="Glycosyltransferase 2-like" evidence="8">
    <location>
        <begin position="8"/>
        <end position="150"/>
    </location>
</feature>
<evidence type="ECO:0000256" key="6">
    <source>
        <dbReference type="ARBA" id="ARBA00023136"/>
    </source>
</evidence>
<evidence type="ECO:0000313" key="10">
    <source>
        <dbReference type="Proteomes" id="UP001210130"/>
    </source>
</evidence>
<proteinExistence type="predicted"/>
<protein>
    <submittedName>
        <fullName evidence="9">Glycosyltransferase family 2 protein</fullName>
    </submittedName>
</protein>
<evidence type="ECO:0000256" key="1">
    <source>
        <dbReference type="ARBA" id="ARBA00004141"/>
    </source>
</evidence>
<dbReference type="GO" id="GO:0016757">
    <property type="term" value="F:glycosyltransferase activity"/>
    <property type="evidence" value="ECO:0007669"/>
    <property type="project" value="UniProtKB-KW"/>
</dbReference>
<dbReference type="Proteomes" id="UP001210130">
    <property type="component" value="Chromosome"/>
</dbReference>
<evidence type="ECO:0000259" key="8">
    <source>
        <dbReference type="Pfam" id="PF00535"/>
    </source>
</evidence>
<evidence type="ECO:0000256" key="2">
    <source>
        <dbReference type="ARBA" id="ARBA00022676"/>
    </source>
</evidence>
<dbReference type="PANTHER" id="PTHR48090:SF1">
    <property type="entry name" value="PROPHAGE BACTOPRENOL GLUCOSYL TRANSFERASE HOMOLOG"/>
    <property type="match status" value="1"/>
</dbReference>
<dbReference type="RefSeq" id="WP_131049953.1">
    <property type="nucleotide sequence ID" value="NZ_CP112887.1"/>
</dbReference>
<keyword evidence="6 7" id="KW-0472">Membrane</keyword>
<evidence type="ECO:0000256" key="5">
    <source>
        <dbReference type="ARBA" id="ARBA00022989"/>
    </source>
</evidence>
<dbReference type="AlphaFoldDB" id="A0AAJ5QSW2"/>
<evidence type="ECO:0000256" key="3">
    <source>
        <dbReference type="ARBA" id="ARBA00022679"/>
    </source>
</evidence>
<evidence type="ECO:0000256" key="4">
    <source>
        <dbReference type="ARBA" id="ARBA00022692"/>
    </source>
</evidence>
<keyword evidence="10" id="KW-1185">Reference proteome</keyword>
<evidence type="ECO:0000313" key="9">
    <source>
        <dbReference type="EMBL" id="WBW60474.1"/>
    </source>
</evidence>
<keyword evidence="2" id="KW-0328">Glycosyltransferase</keyword>
<organism evidence="9 10">
    <name type="scientific">Klebsiella electrica</name>
    <dbReference type="NCBI Taxonomy" id="1259973"/>
    <lineage>
        <taxon>Bacteria</taxon>
        <taxon>Pseudomonadati</taxon>
        <taxon>Pseudomonadota</taxon>
        <taxon>Gammaproteobacteria</taxon>
        <taxon>Enterobacterales</taxon>
        <taxon>Enterobacteriaceae</taxon>
        <taxon>Klebsiella/Raoultella group</taxon>
        <taxon>Klebsiella</taxon>
    </lineage>
</organism>
<feature type="transmembrane region" description="Helical" evidence="7">
    <location>
        <begin position="269"/>
        <end position="293"/>
    </location>
</feature>
<dbReference type="InterPro" id="IPR029044">
    <property type="entry name" value="Nucleotide-diphossugar_trans"/>
</dbReference>
<dbReference type="InterPro" id="IPR050256">
    <property type="entry name" value="Glycosyltransferase_2"/>
</dbReference>
<dbReference type="GO" id="GO:0005886">
    <property type="term" value="C:plasma membrane"/>
    <property type="evidence" value="ECO:0007669"/>
    <property type="project" value="TreeGrafter"/>
</dbReference>
<dbReference type="SUPFAM" id="SSF53448">
    <property type="entry name" value="Nucleotide-diphospho-sugar transferases"/>
    <property type="match status" value="1"/>
</dbReference>
<keyword evidence="4 7" id="KW-0812">Transmembrane</keyword>
<keyword evidence="3" id="KW-0808">Transferase</keyword>
<dbReference type="PANTHER" id="PTHR48090">
    <property type="entry name" value="UNDECAPRENYL-PHOSPHATE 4-DEOXY-4-FORMAMIDO-L-ARABINOSE TRANSFERASE-RELATED"/>
    <property type="match status" value="1"/>
</dbReference>
<comment type="subcellular location">
    <subcellularLocation>
        <location evidence="1">Membrane</location>
        <topology evidence="1">Multi-pass membrane protein</topology>
    </subcellularLocation>
</comment>
<keyword evidence="5 7" id="KW-1133">Transmembrane helix</keyword>
<reference evidence="9 10" key="1">
    <citation type="journal article" date="2023" name="Microbiol. Resour. Announc.">
        <title>Complete Genome Sequence of the First Colistin-Resistant Raoultella electrica Strain.</title>
        <authorList>
            <person name="Aldeia C."/>
            <person name="Campos-Madueno E.I."/>
            <person name="Sendi P."/>
            <person name="Endimiani A."/>
        </authorList>
    </citation>
    <scope>NUCLEOTIDE SEQUENCE [LARGE SCALE GENOMIC DNA]</scope>
    <source>
        <strain evidence="9 10">S2-IND-01-C</strain>
    </source>
</reference>
<name>A0AAJ5QSW2_9ENTR</name>
<accession>A0AAJ5QSW2</accession>
<dbReference type="Pfam" id="PF00535">
    <property type="entry name" value="Glycos_transf_2"/>
    <property type="match status" value="1"/>
</dbReference>
<evidence type="ECO:0000256" key="7">
    <source>
        <dbReference type="SAM" id="Phobius"/>
    </source>
</evidence>
<dbReference type="CDD" id="cd04187">
    <property type="entry name" value="DPM1_like_bac"/>
    <property type="match status" value="1"/>
</dbReference>
<feature type="transmembrane region" description="Helical" evidence="7">
    <location>
        <begin position="236"/>
        <end position="257"/>
    </location>
</feature>
<dbReference type="Gene3D" id="3.90.550.10">
    <property type="entry name" value="Spore Coat Polysaccharide Biosynthesis Protein SpsA, Chain A"/>
    <property type="match status" value="1"/>
</dbReference>
<dbReference type="EMBL" id="CP112887">
    <property type="protein sequence ID" value="WBW60474.1"/>
    <property type="molecule type" value="Genomic_DNA"/>
</dbReference>
<dbReference type="InterPro" id="IPR001173">
    <property type="entry name" value="Glyco_trans_2-like"/>
</dbReference>
<sequence>MKKPKLAIVVPCYNEEEVFSYCLSELQAVLTQLVSAALISADSYILFVDDGSRDATWQLIAQSSRDYSMVKGVKLSRNRGHQVALVAGLEAAESDITVSIDADLQDDTSVIALMVKEYLNGNEIVYGVRNDRTSDSPFKRKTAGLFYSFMKWMGVQQIPQHADFRLLSDRAKKALLSFKEQNLYLRGLVPLIGYRATQVAYSRTVRLAGESKYPLKKMLALAIEGITSLTITPLRIIAVSGFAISVISVLAAIYALFEKFTGNTVEGWTSVMIAIFFLGGVQMLSLGIIGEYVGKIYMEAKCRPKYFIEKTTQQKVDDE</sequence>